<accession>A0ACB7UFK9</accession>
<organism evidence="1 2">
    <name type="scientific">Dioscorea alata</name>
    <name type="common">Purple yam</name>
    <dbReference type="NCBI Taxonomy" id="55571"/>
    <lineage>
        <taxon>Eukaryota</taxon>
        <taxon>Viridiplantae</taxon>
        <taxon>Streptophyta</taxon>
        <taxon>Embryophyta</taxon>
        <taxon>Tracheophyta</taxon>
        <taxon>Spermatophyta</taxon>
        <taxon>Magnoliopsida</taxon>
        <taxon>Liliopsida</taxon>
        <taxon>Dioscoreales</taxon>
        <taxon>Dioscoreaceae</taxon>
        <taxon>Dioscorea</taxon>
    </lineage>
</organism>
<evidence type="ECO:0000313" key="2">
    <source>
        <dbReference type="Proteomes" id="UP000827976"/>
    </source>
</evidence>
<comment type="caution">
    <text evidence="1">The sequence shown here is derived from an EMBL/GenBank/DDBJ whole genome shotgun (WGS) entry which is preliminary data.</text>
</comment>
<protein>
    <submittedName>
        <fullName evidence="1">ADP-ribosylation-containing protein</fullName>
    </submittedName>
</protein>
<dbReference type="EMBL" id="CM037026">
    <property type="protein sequence ID" value="KAH7659031.1"/>
    <property type="molecule type" value="Genomic_DNA"/>
</dbReference>
<sequence length="335" mass="37398">MCISRMGGGRVHNEVQAEMSDESCSSPVSSNITTGFISESQCAFSKLGLVSLSVDDEEHILLKHRFYTSIGALAQHCSVAAIYRNMYCSPLGRASLESFRLFLKATRQKRNGNANVVNGWLGTSQDGIHRILNEGFGIYGMPEDDVPHCFGLCLYSERSAVDSVMSSPVDVDGLRHVLFCRLILGSTEEVPPGSRQLGPSSDKFDSGVDNMQSPRKYTIWYPHVNTHILPLYILSVRLDFHPKEMQTVPVRRPTSPWMPLSALITVLSRSLPPSQMCLIRRYHSDYMEKKISRKQLIFQIRQISGDKILISAIKSFQDKQPKAAACTSATHIKSE</sequence>
<dbReference type="Proteomes" id="UP000827976">
    <property type="component" value="Chromosome 16"/>
</dbReference>
<evidence type="ECO:0000313" key="1">
    <source>
        <dbReference type="EMBL" id="KAH7659031.1"/>
    </source>
</evidence>
<gene>
    <name evidence="1" type="ORF">IHE45_16G005800</name>
</gene>
<reference evidence="2" key="1">
    <citation type="journal article" date="2022" name="Nat. Commun.">
        <title>Chromosome evolution and the genetic basis of agronomically important traits in greater yam.</title>
        <authorList>
            <person name="Bredeson J.V."/>
            <person name="Lyons J.B."/>
            <person name="Oniyinde I.O."/>
            <person name="Okereke N.R."/>
            <person name="Kolade O."/>
            <person name="Nnabue I."/>
            <person name="Nwadili C.O."/>
            <person name="Hribova E."/>
            <person name="Parker M."/>
            <person name="Nwogha J."/>
            <person name="Shu S."/>
            <person name="Carlson J."/>
            <person name="Kariba R."/>
            <person name="Muthemba S."/>
            <person name="Knop K."/>
            <person name="Barton G.J."/>
            <person name="Sherwood A.V."/>
            <person name="Lopez-Montes A."/>
            <person name="Asiedu R."/>
            <person name="Jamnadass R."/>
            <person name="Muchugi A."/>
            <person name="Goodstein D."/>
            <person name="Egesi C.N."/>
            <person name="Featherston J."/>
            <person name="Asfaw A."/>
            <person name="Simpson G.G."/>
            <person name="Dolezel J."/>
            <person name="Hendre P.S."/>
            <person name="Van Deynze A."/>
            <person name="Kumar P.L."/>
            <person name="Obidiegwu J.E."/>
            <person name="Bhattacharjee R."/>
            <person name="Rokhsar D.S."/>
        </authorList>
    </citation>
    <scope>NUCLEOTIDE SEQUENCE [LARGE SCALE GENOMIC DNA]</scope>
    <source>
        <strain evidence="2">cv. TDa95/00328</strain>
    </source>
</reference>
<name>A0ACB7UFK9_DIOAL</name>
<proteinExistence type="predicted"/>
<keyword evidence="2" id="KW-1185">Reference proteome</keyword>